<gene>
    <name evidence="3" type="ORF">CC1G_11426</name>
</gene>
<dbReference type="OrthoDB" id="2921408at2759"/>
<accession>A8N495</accession>
<dbReference type="GeneID" id="6006123"/>
<feature type="transmembrane region" description="Helical" evidence="2">
    <location>
        <begin position="168"/>
        <end position="190"/>
    </location>
</feature>
<proteinExistence type="predicted"/>
<evidence type="ECO:0000313" key="4">
    <source>
        <dbReference type="Proteomes" id="UP000001861"/>
    </source>
</evidence>
<feature type="transmembrane region" description="Helical" evidence="2">
    <location>
        <begin position="254"/>
        <end position="275"/>
    </location>
</feature>
<dbReference type="AlphaFoldDB" id="A8N495"/>
<dbReference type="Proteomes" id="UP000001861">
    <property type="component" value="Unassembled WGS sequence"/>
</dbReference>
<feature type="transmembrane region" description="Helical" evidence="2">
    <location>
        <begin position="296"/>
        <end position="318"/>
    </location>
</feature>
<organism evidence="3 4">
    <name type="scientific">Coprinopsis cinerea (strain Okayama-7 / 130 / ATCC MYA-4618 / FGSC 9003)</name>
    <name type="common">Inky cap fungus</name>
    <name type="synonym">Hormographiella aspergillata</name>
    <dbReference type="NCBI Taxonomy" id="240176"/>
    <lineage>
        <taxon>Eukaryota</taxon>
        <taxon>Fungi</taxon>
        <taxon>Dikarya</taxon>
        <taxon>Basidiomycota</taxon>
        <taxon>Agaricomycotina</taxon>
        <taxon>Agaricomycetes</taxon>
        <taxon>Agaricomycetidae</taxon>
        <taxon>Agaricales</taxon>
        <taxon>Agaricineae</taxon>
        <taxon>Psathyrellaceae</taxon>
        <taxon>Coprinopsis</taxon>
    </lineage>
</organism>
<feature type="compositionally biased region" description="Low complexity" evidence="1">
    <location>
        <begin position="407"/>
        <end position="419"/>
    </location>
</feature>
<comment type="caution">
    <text evidence="3">The sequence shown here is derived from an EMBL/GenBank/DDBJ whole genome shotgun (WGS) entry which is preliminary data.</text>
</comment>
<feature type="transmembrane region" description="Helical" evidence="2">
    <location>
        <begin position="197"/>
        <end position="222"/>
    </location>
</feature>
<dbReference type="VEuPathDB" id="FungiDB:CC1G_11426"/>
<dbReference type="InParanoid" id="A8N495"/>
<dbReference type="RefSeq" id="XP_001829690.2">
    <property type="nucleotide sequence ID" value="XM_001829638.2"/>
</dbReference>
<evidence type="ECO:0000256" key="2">
    <source>
        <dbReference type="SAM" id="Phobius"/>
    </source>
</evidence>
<reference evidence="3 4" key="1">
    <citation type="journal article" date="2010" name="Proc. Natl. Acad. Sci. U.S.A.">
        <title>Insights into evolution of multicellular fungi from the assembled chromosomes of the mushroom Coprinopsis cinerea (Coprinus cinereus).</title>
        <authorList>
            <person name="Stajich J.E."/>
            <person name="Wilke S.K."/>
            <person name="Ahren D."/>
            <person name="Au C.H."/>
            <person name="Birren B.W."/>
            <person name="Borodovsky M."/>
            <person name="Burns C."/>
            <person name="Canback B."/>
            <person name="Casselton L.A."/>
            <person name="Cheng C.K."/>
            <person name="Deng J."/>
            <person name="Dietrich F.S."/>
            <person name="Fargo D.C."/>
            <person name="Farman M.L."/>
            <person name="Gathman A.C."/>
            <person name="Goldberg J."/>
            <person name="Guigo R."/>
            <person name="Hoegger P.J."/>
            <person name="Hooker J.B."/>
            <person name="Huggins A."/>
            <person name="James T.Y."/>
            <person name="Kamada T."/>
            <person name="Kilaru S."/>
            <person name="Kodira C."/>
            <person name="Kues U."/>
            <person name="Kupfer D."/>
            <person name="Kwan H.S."/>
            <person name="Lomsadze A."/>
            <person name="Li W."/>
            <person name="Lilly W.W."/>
            <person name="Ma L.J."/>
            <person name="Mackey A.J."/>
            <person name="Manning G."/>
            <person name="Martin F."/>
            <person name="Muraguchi H."/>
            <person name="Natvig D.O."/>
            <person name="Palmerini H."/>
            <person name="Ramesh M.A."/>
            <person name="Rehmeyer C.J."/>
            <person name="Roe B.A."/>
            <person name="Shenoy N."/>
            <person name="Stanke M."/>
            <person name="Ter-Hovhannisyan V."/>
            <person name="Tunlid A."/>
            <person name="Velagapudi R."/>
            <person name="Vision T.J."/>
            <person name="Zeng Q."/>
            <person name="Zolan M.E."/>
            <person name="Pukkila P.J."/>
        </authorList>
    </citation>
    <scope>NUCLEOTIDE SEQUENCE [LARGE SCALE GENOMIC DNA]</scope>
    <source>
        <strain evidence="4">Okayama-7 / 130 / ATCC MYA-4618 / FGSC 9003</strain>
    </source>
</reference>
<dbReference type="HOGENOM" id="CLU_655538_0_0_1"/>
<protein>
    <submittedName>
        <fullName evidence="3">Uncharacterized protein</fullName>
    </submittedName>
</protein>
<keyword evidence="4" id="KW-1185">Reference proteome</keyword>
<feature type="transmembrane region" description="Helical" evidence="2">
    <location>
        <begin position="73"/>
        <end position="97"/>
    </location>
</feature>
<sequence>MSLFRMDLWFPEAIDYPVQLLTRPVWLVDYTAAMIIATVFAVVQVMACAYTAPKIIRSSASQPHNHNSRFNRVNWWHATSVLIAILYIVSTVIYWVVYIQRYTSVTTLRGYNLTEEQTLDWFRANPEHEGVKMICIPGALLLDGSEGARFCTMFKLEHNLLHYKALEVTFATLVEMLILLADVILVYRCYVGFADLAWVYATAGVLFLLSLSGPIMGIIALAKLASLGRNTDPWFEANFPQTGGYRFLAWHSPAVVIATSVAVNLFVTVAIVTRIMLARRKVRQLQLVGDVPKDPYLGISAILVESALPSAVFGVLAAVFPKVGKVGAYININFSPRVLWIAFTALAPQLIIIRVLQGRAWRRDMVYSNRSSSAGRGLLFAPMETTTHEQLRSPNDGGGVQDEEKTTSTPSTDLDSTPT</sequence>
<name>A8N495_COPC7</name>
<feature type="transmembrane region" description="Helical" evidence="2">
    <location>
        <begin position="338"/>
        <end position="356"/>
    </location>
</feature>
<keyword evidence="2" id="KW-0472">Membrane</keyword>
<feature type="transmembrane region" description="Helical" evidence="2">
    <location>
        <begin position="30"/>
        <end position="52"/>
    </location>
</feature>
<dbReference type="EMBL" id="AACS02000001">
    <property type="protein sequence ID" value="EAU92141.2"/>
    <property type="molecule type" value="Genomic_DNA"/>
</dbReference>
<keyword evidence="2" id="KW-0812">Transmembrane</keyword>
<keyword evidence="2" id="KW-1133">Transmembrane helix</keyword>
<evidence type="ECO:0000256" key="1">
    <source>
        <dbReference type="SAM" id="MobiDB-lite"/>
    </source>
</evidence>
<evidence type="ECO:0000313" key="3">
    <source>
        <dbReference type="EMBL" id="EAU92141.2"/>
    </source>
</evidence>
<dbReference type="KEGG" id="cci:CC1G_11426"/>
<feature type="region of interest" description="Disordered" evidence="1">
    <location>
        <begin position="385"/>
        <end position="419"/>
    </location>
</feature>